<dbReference type="OrthoDB" id="2607309at2"/>
<gene>
    <name evidence="3" type="ORF">SAMN05216565_106196</name>
</gene>
<keyword evidence="2" id="KW-0732">Signal</keyword>
<dbReference type="Proteomes" id="UP000199159">
    <property type="component" value="Unassembled WGS sequence"/>
</dbReference>
<dbReference type="Pfam" id="PF19903">
    <property type="entry name" value="DUF6376"/>
    <property type="match status" value="1"/>
</dbReference>
<dbReference type="AlphaFoldDB" id="A0A1H0VCY5"/>
<evidence type="ECO:0000256" key="1">
    <source>
        <dbReference type="SAM" id="Coils"/>
    </source>
</evidence>
<proteinExistence type="predicted"/>
<keyword evidence="1" id="KW-0175">Coiled coil</keyword>
<dbReference type="InterPro" id="IPR045956">
    <property type="entry name" value="DUF6376"/>
</dbReference>
<evidence type="ECO:0000313" key="4">
    <source>
        <dbReference type="Proteomes" id="UP000199159"/>
    </source>
</evidence>
<dbReference type="EMBL" id="FNJU01000006">
    <property type="protein sequence ID" value="SDP76290.1"/>
    <property type="molecule type" value="Genomic_DNA"/>
</dbReference>
<evidence type="ECO:0000313" key="3">
    <source>
        <dbReference type="EMBL" id="SDP76290.1"/>
    </source>
</evidence>
<accession>A0A1H0VCY5</accession>
<feature type="signal peptide" evidence="2">
    <location>
        <begin position="1"/>
        <end position="22"/>
    </location>
</feature>
<sequence>MKKSWAVLLITALMLLSGCSLMEDVNNTLTYGKEATEYVSKAGTFAEEVPALAKQAVNDQQAAEDLEVKLLDMKQEMEAFNALEAPEVALEIHEQIVNQNAKVEEGIDLYLNNMENGKLDPTVLENTEIYQSIQKITNTIDQIKQLGQ</sequence>
<feature type="chain" id="PRO_5038402915" description="Lipoprotein" evidence="2">
    <location>
        <begin position="23"/>
        <end position="148"/>
    </location>
</feature>
<feature type="coiled-coil region" evidence="1">
    <location>
        <begin position="56"/>
        <end position="83"/>
    </location>
</feature>
<name>A0A1H0VCY5_9BACI</name>
<dbReference type="STRING" id="930152.SAMN05216565_106196"/>
<protein>
    <recommendedName>
        <fullName evidence="5">Lipoprotein</fullName>
    </recommendedName>
</protein>
<dbReference type="RefSeq" id="WP_090855270.1">
    <property type="nucleotide sequence ID" value="NZ_FNJU01000006.1"/>
</dbReference>
<keyword evidence="4" id="KW-1185">Reference proteome</keyword>
<evidence type="ECO:0000256" key="2">
    <source>
        <dbReference type="SAM" id="SignalP"/>
    </source>
</evidence>
<reference evidence="4" key="1">
    <citation type="submission" date="2016-10" db="EMBL/GenBank/DDBJ databases">
        <authorList>
            <person name="Varghese N."/>
            <person name="Submissions S."/>
        </authorList>
    </citation>
    <scope>NUCLEOTIDE SEQUENCE [LARGE SCALE GENOMIC DNA]</scope>
    <source>
        <strain evidence="4">IBRC-M10078</strain>
    </source>
</reference>
<evidence type="ECO:0008006" key="5">
    <source>
        <dbReference type="Google" id="ProtNLM"/>
    </source>
</evidence>
<dbReference type="PROSITE" id="PS51257">
    <property type="entry name" value="PROKAR_LIPOPROTEIN"/>
    <property type="match status" value="1"/>
</dbReference>
<organism evidence="3 4">
    <name type="scientific">Litchfieldia salsa</name>
    <dbReference type="NCBI Taxonomy" id="930152"/>
    <lineage>
        <taxon>Bacteria</taxon>
        <taxon>Bacillati</taxon>
        <taxon>Bacillota</taxon>
        <taxon>Bacilli</taxon>
        <taxon>Bacillales</taxon>
        <taxon>Bacillaceae</taxon>
        <taxon>Litchfieldia</taxon>
    </lineage>
</organism>